<keyword evidence="5" id="KW-0547">Nucleotide-binding</keyword>
<dbReference type="GO" id="GO:0004715">
    <property type="term" value="F:non-membrane spanning protein tyrosine kinase activity"/>
    <property type="evidence" value="ECO:0007669"/>
    <property type="project" value="UniProtKB-EC"/>
</dbReference>
<dbReference type="SUPFAM" id="SSF52540">
    <property type="entry name" value="P-loop containing nucleoside triphosphate hydrolases"/>
    <property type="match status" value="1"/>
</dbReference>
<evidence type="ECO:0000256" key="2">
    <source>
        <dbReference type="ARBA" id="ARBA00006683"/>
    </source>
</evidence>
<evidence type="ECO:0000256" key="10">
    <source>
        <dbReference type="SAM" id="Phobius"/>
    </source>
</evidence>
<reference evidence="12 13" key="1">
    <citation type="submission" date="2019-03" db="EMBL/GenBank/DDBJ databases">
        <title>Genomics of glacier-inhabiting Cryobacterium strains.</title>
        <authorList>
            <person name="Liu Q."/>
            <person name="Xin Y.-H."/>
        </authorList>
    </citation>
    <scope>NUCLEOTIDE SEQUENCE [LARGE SCALE GENOMIC DNA]</scope>
    <source>
        <strain evidence="12 13">Sr47</strain>
    </source>
</reference>
<evidence type="ECO:0000259" key="11">
    <source>
        <dbReference type="Pfam" id="PF02706"/>
    </source>
</evidence>
<organism evidence="12 13">
    <name type="scientific">Cryobacterium tagatosivorans</name>
    <dbReference type="NCBI Taxonomy" id="1259199"/>
    <lineage>
        <taxon>Bacteria</taxon>
        <taxon>Bacillati</taxon>
        <taxon>Actinomycetota</taxon>
        <taxon>Actinomycetes</taxon>
        <taxon>Micrococcales</taxon>
        <taxon>Microbacteriaceae</taxon>
        <taxon>Cryobacterium</taxon>
    </lineage>
</organism>
<feature type="compositionally biased region" description="Basic and acidic residues" evidence="9">
    <location>
        <begin position="475"/>
        <end position="485"/>
    </location>
</feature>
<dbReference type="CDD" id="cd05387">
    <property type="entry name" value="BY-kinase"/>
    <property type="match status" value="1"/>
</dbReference>
<evidence type="ECO:0000256" key="8">
    <source>
        <dbReference type="ARBA" id="ARBA00023136"/>
    </source>
</evidence>
<feature type="transmembrane region" description="Helical" evidence="10">
    <location>
        <begin position="173"/>
        <end position="193"/>
    </location>
</feature>
<dbReference type="InterPro" id="IPR003856">
    <property type="entry name" value="LPS_length_determ_N"/>
</dbReference>
<comment type="caution">
    <text evidence="12">The sequence shown here is derived from an EMBL/GenBank/DDBJ whole genome shotgun (WGS) entry which is preliminary data.</text>
</comment>
<dbReference type="InterPro" id="IPR050445">
    <property type="entry name" value="Bact_polysacc_biosynth/exp"/>
</dbReference>
<evidence type="ECO:0000256" key="3">
    <source>
        <dbReference type="ARBA" id="ARBA00022475"/>
    </source>
</evidence>
<keyword evidence="7 10" id="KW-1133">Transmembrane helix</keyword>
<evidence type="ECO:0000313" key="13">
    <source>
        <dbReference type="Proteomes" id="UP000297866"/>
    </source>
</evidence>
<dbReference type="Pfam" id="PF10609">
    <property type="entry name" value="ParA"/>
    <property type="match status" value="1"/>
</dbReference>
<dbReference type="NCBIfam" id="TIGR01007">
    <property type="entry name" value="eps_fam"/>
    <property type="match status" value="1"/>
</dbReference>
<dbReference type="OrthoDB" id="9812433at2"/>
<dbReference type="Pfam" id="PF02706">
    <property type="entry name" value="Wzz"/>
    <property type="match status" value="1"/>
</dbReference>
<evidence type="ECO:0000256" key="7">
    <source>
        <dbReference type="ARBA" id="ARBA00022989"/>
    </source>
</evidence>
<dbReference type="EMBL" id="SOEZ01000039">
    <property type="protein sequence ID" value="TFB51747.1"/>
    <property type="molecule type" value="Genomic_DNA"/>
</dbReference>
<evidence type="ECO:0000256" key="5">
    <source>
        <dbReference type="ARBA" id="ARBA00022741"/>
    </source>
</evidence>
<keyword evidence="13" id="KW-1185">Reference proteome</keyword>
<dbReference type="EC" id="2.7.10.2" evidence="12"/>
<dbReference type="PANTHER" id="PTHR32309:SF13">
    <property type="entry name" value="FERRIC ENTEROBACTIN TRANSPORT PROTEIN FEPE"/>
    <property type="match status" value="1"/>
</dbReference>
<evidence type="ECO:0000256" key="1">
    <source>
        <dbReference type="ARBA" id="ARBA00004651"/>
    </source>
</evidence>
<keyword evidence="12" id="KW-0418">Kinase</keyword>
<feature type="region of interest" description="Disordered" evidence="9">
    <location>
        <begin position="443"/>
        <end position="485"/>
    </location>
</feature>
<comment type="similarity">
    <text evidence="2">Belongs to the CpsC/CapA family.</text>
</comment>
<dbReference type="PANTHER" id="PTHR32309">
    <property type="entry name" value="TYROSINE-PROTEIN KINASE"/>
    <property type="match status" value="1"/>
</dbReference>
<dbReference type="InterPro" id="IPR033756">
    <property type="entry name" value="YlxH/NBP35"/>
</dbReference>
<name>A0A4V3I6I7_9MICO</name>
<evidence type="ECO:0000256" key="9">
    <source>
        <dbReference type="SAM" id="MobiDB-lite"/>
    </source>
</evidence>
<dbReference type="AlphaFoldDB" id="A0A4V3I6I7"/>
<evidence type="ECO:0000256" key="4">
    <source>
        <dbReference type="ARBA" id="ARBA00022692"/>
    </source>
</evidence>
<dbReference type="InterPro" id="IPR005702">
    <property type="entry name" value="Wzc-like_C"/>
</dbReference>
<gene>
    <name evidence="12" type="ORF">E3O23_07915</name>
</gene>
<accession>A0A4V3I6I7</accession>
<evidence type="ECO:0000313" key="12">
    <source>
        <dbReference type="EMBL" id="TFB51747.1"/>
    </source>
</evidence>
<sequence length="485" mass="51776">MEPIDYLRTVTRRWLVILVLGVVGVAAAWAYAATLPVMYQSRSSVFVTSQRGETTNELVQGSTFTQNLVESYAQLATMPAVLDPVIEDLGLDTTARALASRVTAETPLNTVIIEITVADRSATDAAVIADAITDSLATTVQNLAPKGPNDAPSITMETVSTAQVAKNPSSPNVPFILVTGLLAGLALGVVYALGRELLDTRVREDKDLARVTDTPLIGKVGLKRRTDPAGLVMRAMPRSSLAEDYRRICANLEFIDVDNRPRIVVVTSPLPQDGKSTTAANLALAMAERYPRVLLIDADLRRPSLADMCGIEGELGLTTVLVGACTRSEAITVWANALHVLPAGALPPNPGQLLGSTAMHDLVKQLSAEYDFIVIDSPPLLPASDALGLAHVSDGAIVVARFNSTRRQKLASTLESLEAVNARVLGIVLNQVRDRRSEAYYGAQLPPEEAPAEPAAATRRKAPAGRSRAESALVRLRDGLRSRST</sequence>
<dbReference type="RefSeq" id="WP_134489840.1">
    <property type="nucleotide sequence ID" value="NZ_SOEZ01000039.1"/>
</dbReference>
<proteinExistence type="inferred from homology"/>
<dbReference type="GO" id="GO:0005886">
    <property type="term" value="C:plasma membrane"/>
    <property type="evidence" value="ECO:0007669"/>
    <property type="project" value="UniProtKB-SubCell"/>
</dbReference>
<keyword evidence="6" id="KW-0067">ATP-binding</keyword>
<evidence type="ECO:0000256" key="6">
    <source>
        <dbReference type="ARBA" id="ARBA00022840"/>
    </source>
</evidence>
<protein>
    <submittedName>
        <fullName evidence="12">Polysaccharide biosynthesis tyrosine autokinase</fullName>
        <ecNumber evidence="12">2.7.10.2</ecNumber>
    </submittedName>
</protein>
<dbReference type="GO" id="GO:0005524">
    <property type="term" value="F:ATP binding"/>
    <property type="evidence" value="ECO:0007669"/>
    <property type="project" value="UniProtKB-KW"/>
</dbReference>
<keyword evidence="8 10" id="KW-0472">Membrane</keyword>
<feature type="domain" description="Polysaccharide chain length determinant N-terminal" evidence="11">
    <location>
        <begin position="5"/>
        <end position="89"/>
    </location>
</feature>
<keyword evidence="3" id="KW-1003">Cell membrane</keyword>
<comment type="subcellular location">
    <subcellularLocation>
        <location evidence="1">Cell membrane</location>
        <topology evidence="1">Multi-pass membrane protein</topology>
    </subcellularLocation>
</comment>
<dbReference type="Proteomes" id="UP000297866">
    <property type="component" value="Unassembled WGS sequence"/>
</dbReference>
<keyword evidence="12" id="KW-0808">Transferase</keyword>
<keyword evidence="4 10" id="KW-0812">Transmembrane</keyword>
<dbReference type="InterPro" id="IPR027417">
    <property type="entry name" value="P-loop_NTPase"/>
</dbReference>
<dbReference type="Gene3D" id="3.40.50.300">
    <property type="entry name" value="P-loop containing nucleotide triphosphate hydrolases"/>
    <property type="match status" value="1"/>
</dbReference>